<keyword evidence="1" id="KW-0732">Signal</keyword>
<proteinExistence type="predicted"/>
<sequence length="57" mass="6306">MKLLIFAFLVCFAVCVLATPGEDETVGSFDSSANSYDPRHEAEFIKTILKLKKKLIG</sequence>
<gene>
    <name evidence="2" type="ORF">CLUMA_CG001402</name>
</gene>
<evidence type="ECO:0000313" key="3">
    <source>
        <dbReference type="Proteomes" id="UP000183832"/>
    </source>
</evidence>
<dbReference type="AlphaFoldDB" id="A0A1J1HMC4"/>
<organism evidence="2 3">
    <name type="scientific">Clunio marinus</name>
    <dbReference type="NCBI Taxonomy" id="568069"/>
    <lineage>
        <taxon>Eukaryota</taxon>
        <taxon>Metazoa</taxon>
        <taxon>Ecdysozoa</taxon>
        <taxon>Arthropoda</taxon>
        <taxon>Hexapoda</taxon>
        <taxon>Insecta</taxon>
        <taxon>Pterygota</taxon>
        <taxon>Neoptera</taxon>
        <taxon>Endopterygota</taxon>
        <taxon>Diptera</taxon>
        <taxon>Nematocera</taxon>
        <taxon>Chironomoidea</taxon>
        <taxon>Chironomidae</taxon>
        <taxon>Clunio</taxon>
    </lineage>
</organism>
<accession>A0A1J1HMC4</accession>
<evidence type="ECO:0000256" key="1">
    <source>
        <dbReference type="SAM" id="SignalP"/>
    </source>
</evidence>
<dbReference type="EMBL" id="CVRI01000004">
    <property type="protein sequence ID" value="CRK87606.1"/>
    <property type="molecule type" value="Genomic_DNA"/>
</dbReference>
<keyword evidence="3" id="KW-1185">Reference proteome</keyword>
<evidence type="ECO:0000313" key="2">
    <source>
        <dbReference type="EMBL" id="CRK87606.1"/>
    </source>
</evidence>
<reference evidence="2 3" key="1">
    <citation type="submission" date="2015-04" db="EMBL/GenBank/DDBJ databases">
        <authorList>
            <person name="Syromyatnikov M.Y."/>
            <person name="Popov V.N."/>
        </authorList>
    </citation>
    <scope>NUCLEOTIDE SEQUENCE [LARGE SCALE GENOMIC DNA]</scope>
</reference>
<protein>
    <submittedName>
        <fullName evidence="2">CLUMA_CG001402, isoform A</fullName>
    </submittedName>
</protein>
<feature type="chain" id="PRO_5013312162" evidence="1">
    <location>
        <begin position="19"/>
        <end position="57"/>
    </location>
</feature>
<name>A0A1J1HMC4_9DIPT</name>
<feature type="signal peptide" evidence="1">
    <location>
        <begin position="1"/>
        <end position="18"/>
    </location>
</feature>
<dbReference type="Proteomes" id="UP000183832">
    <property type="component" value="Unassembled WGS sequence"/>
</dbReference>